<reference evidence="3 4" key="1">
    <citation type="journal article" date="2018" name="Mol. Biol. Evol.">
        <title>Broad Genomic Sampling Reveals a Smut Pathogenic Ancestry of the Fungal Clade Ustilaginomycotina.</title>
        <authorList>
            <person name="Kijpornyongpan T."/>
            <person name="Mondo S.J."/>
            <person name="Barry K."/>
            <person name="Sandor L."/>
            <person name="Lee J."/>
            <person name="Lipzen A."/>
            <person name="Pangilinan J."/>
            <person name="LaButti K."/>
            <person name="Hainaut M."/>
            <person name="Henrissat B."/>
            <person name="Grigoriev I.V."/>
            <person name="Spatafora J.W."/>
            <person name="Aime M.C."/>
        </authorList>
    </citation>
    <scope>NUCLEOTIDE SEQUENCE [LARGE SCALE GENOMIC DNA]</scope>
    <source>
        <strain evidence="3 4">MCA 3645</strain>
    </source>
</reference>
<keyword evidence="2" id="KW-1133">Transmembrane helix</keyword>
<dbReference type="Proteomes" id="UP000246740">
    <property type="component" value="Unassembled WGS sequence"/>
</dbReference>
<dbReference type="AlphaFoldDB" id="A0A317XI72"/>
<keyword evidence="2" id="KW-0812">Transmembrane</keyword>
<sequence length="118" mass="12394">MYSIAPWCCPTAFIIFIIRCSIFSLIPPSTFCCSRSGLACTLAVSTDSSHSPCPISPNRKPHDPDHPDSPSPPIPVASKDRNNPASATLLLQPHAAATTKLLAVDPTVCSSECPGCAC</sequence>
<feature type="region of interest" description="Disordered" evidence="1">
    <location>
        <begin position="45"/>
        <end position="82"/>
    </location>
</feature>
<protein>
    <submittedName>
        <fullName evidence="3">Uncharacterized protein</fullName>
    </submittedName>
</protein>
<keyword evidence="2" id="KW-0472">Membrane</keyword>
<evidence type="ECO:0000256" key="2">
    <source>
        <dbReference type="SAM" id="Phobius"/>
    </source>
</evidence>
<accession>A0A317XI72</accession>
<evidence type="ECO:0000313" key="3">
    <source>
        <dbReference type="EMBL" id="PWY96990.1"/>
    </source>
</evidence>
<organism evidence="3 4">
    <name type="scientific">Testicularia cyperi</name>
    <dbReference type="NCBI Taxonomy" id="1882483"/>
    <lineage>
        <taxon>Eukaryota</taxon>
        <taxon>Fungi</taxon>
        <taxon>Dikarya</taxon>
        <taxon>Basidiomycota</taxon>
        <taxon>Ustilaginomycotina</taxon>
        <taxon>Ustilaginomycetes</taxon>
        <taxon>Ustilaginales</taxon>
        <taxon>Anthracoideaceae</taxon>
        <taxon>Testicularia</taxon>
    </lineage>
</organism>
<dbReference type="InParanoid" id="A0A317XI72"/>
<evidence type="ECO:0000256" key="1">
    <source>
        <dbReference type="SAM" id="MobiDB-lite"/>
    </source>
</evidence>
<proteinExistence type="predicted"/>
<name>A0A317XI72_9BASI</name>
<keyword evidence="4" id="KW-1185">Reference proteome</keyword>
<gene>
    <name evidence="3" type="ORF">BCV70DRAFT_92304</name>
</gene>
<feature type="transmembrane region" description="Helical" evidence="2">
    <location>
        <begin position="7"/>
        <end position="26"/>
    </location>
</feature>
<evidence type="ECO:0000313" key="4">
    <source>
        <dbReference type="Proteomes" id="UP000246740"/>
    </source>
</evidence>
<dbReference type="EMBL" id="KZ819229">
    <property type="protein sequence ID" value="PWY96990.1"/>
    <property type="molecule type" value="Genomic_DNA"/>
</dbReference>